<dbReference type="AlphaFoldDB" id="A0AAV6U743"/>
<accession>A0AAV6U743</accession>
<keyword evidence="2" id="KW-1185">Reference proteome</keyword>
<name>A0AAV6U743_9ARAC</name>
<evidence type="ECO:0000313" key="2">
    <source>
        <dbReference type="Proteomes" id="UP000827092"/>
    </source>
</evidence>
<dbReference type="EMBL" id="JAFNEN010000582">
    <property type="protein sequence ID" value="KAG8180142.1"/>
    <property type="molecule type" value="Genomic_DNA"/>
</dbReference>
<evidence type="ECO:0000313" key="1">
    <source>
        <dbReference type="EMBL" id="KAG8180142.1"/>
    </source>
</evidence>
<comment type="caution">
    <text evidence="1">The sequence shown here is derived from an EMBL/GenBank/DDBJ whole genome shotgun (WGS) entry which is preliminary data.</text>
</comment>
<sequence length="76" mass="9009">MRLKCEHMMKYENTTYSEVSTSRLDRSFLAERTLLLTSSYLMPGAKELLRLLPFLLKKERAEPQCFISIDFPRFES</sequence>
<dbReference type="Proteomes" id="UP000827092">
    <property type="component" value="Unassembled WGS sequence"/>
</dbReference>
<protein>
    <submittedName>
        <fullName evidence="1">Uncharacterized protein</fullName>
    </submittedName>
</protein>
<proteinExistence type="predicted"/>
<organism evidence="1 2">
    <name type="scientific">Oedothorax gibbosus</name>
    <dbReference type="NCBI Taxonomy" id="931172"/>
    <lineage>
        <taxon>Eukaryota</taxon>
        <taxon>Metazoa</taxon>
        <taxon>Ecdysozoa</taxon>
        <taxon>Arthropoda</taxon>
        <taxon>Chelicerata</taxon>
        <taxon>Arachnida</taxon>
        <taxon>Araneae</taxon>
        <taxon>Araneomorphae</taxon>
        <taxon>Entelegynae</taxon>
        <taxon>Araneoidea</taxon>
        <taxon>Linyphiidae</taxon>
        <taxon>Erigoninae</taxon>
        <taxon>Oedothorax</taxon>
    </lineage>
</organism>
<gene>
    <name evidence="1" type="ORF">JTE90_007597</name>
</gene>
<reference evidence="1 2" key="1">
    <citation type="journal article" date="2022" name="Nat. Ecol. Evol.">
        <title>A masculinizing supergene underlies an exaggerated male reproductive morph in a spider.</title>
        <authorList>
            <person name="Hendrickx F."/>
            <person name="De Corte Z."/>
            <person name="Sonet G."/>
            <person name="Van Belleghem S.M."/>
            <person name="Kostlbacher S."/>
            <person name="Vangestel C."/>
        </authorList>
    </citation>
    <scope>NUCLEOTIDE SEQUENCE [LARGE SCALE GENOMIC DNA]</scope>
    <source>
        <strain evidence="1">W744_W776</strain>
    </source>
</reference>